<accession>A0A1F6CUV4</accession>
<dbReference type="HAMAP" id="MF_00202">
    <property type="entry name" value="Idi"/>
    <property type="match status" value="1"/>
</dbReference>
<dbReference type="Pfam" id="PF00293">
    <property type="entry name" value="NUDIX"/>
    <property type="match status" value="1"/>
</dbReference>
<organism evidence="13 14">
    <name type="scientific">Candidatus Kaiserbacteria bacterium RIFCSPHIGHO2_01_FULL_53_29</name>
    <dbReference type="NCBI Taxonomy" id="1798480"/>
    <lineage>
        <taxon>Bacteria</taxon>
        <taxon>Candidatus Kaiseribacteriota</taxon>
    </lineage>
</organism>
<evidence type="ECO:0000256" key="3">
    <source>
        <dbReference type="ARBA" id="ARBA00012057"/>
    </source>
</evidence>
<evidence type="ECO:0000256" key="10">
    <source>
        <dbReference type="NCBIfam" id="TIGR02150"/>
    </source>
</evidence>
<feature type="active site" evidence="11">
    <location>
        <position position="117"/>
    </location>
</feature>
<dbReference type="GO" id="GO:0004452">
    <property type="term" value="F:isopentenyl-diphosphate delta-isomerase activity"/>
    <property type="evidence" value="ECO:0007669"/>
    <property type="project" value="UniProtKB-UniRule"/>
</dbReference>
<dbReference type="AlphaFoldDB" id="A0A1F6CUV4"/>
<protein>
    <recommendedName>
        <fullName evidence="3 10">Isopentenyl-diphosphate delta-isomerase</fullName>
        <ecNumber evidence="3 10">5.3.3.2</ecNumber>
    </recommendedName>
</protein>
<dbReference type="PIRSF" id="PIRSF018427">
    <property type="entry name" value="Isopntndiph_ism"/>
    <property type="match status" value="1"/>
</dbReference>
<dbReference type="STRING" id="1798480.A2851_04625"/>
<evidence type="ECO:0000256" key="4">
    <source>
        <dbReference type="ARBA" id="ARBA00022490"/>
    </source>
</evidence>
<gene>
    <name evidence="13" type="ORF">A2851_04625</name>
</gene>
<dbReference type="SUPFAM" id="SSF55811">
    <property type="entry name" value="Nudix"/>
    <property type="match status" value="1"/>
</dbReference>
<proteinExistence type="inferred from homology"/>
<dbReference type="EMBL" id="MFKT01000021">
    <property type="protein sequence ID" value="OGG52944.1"/>
    <property type="molecule type" value="Genomic_DNA"/>
</dbReference>
<dbReference type="GO" id="GO:0046872">
    <property type="term" value="F:metal ion binding"/>
    <property type="evidence" value="ECO:0007669"/>
    <property type="project" value="UniProtKB-KW"/>
</dbReference>
<keyword evidence="6" id="KW-0460">Magnesium</keyword>
<keyword evidence="5" id="KW-0479">Metal-binding</keyword>
<evidence type="ECO:0000256" key="9">
    <source>
        <dbReference type="ARBA" id="ARBA00023235"/>
    </source>
</evidence>
<dbReference type="InterPro" id="IPR011876">
    <property type="entry name" value="IsopentenylPP_isomerase_typ1"/>
</dbReference>
<dbReference type="PANTHER" id="PTHR10885">
    <property type="entry name" value="ISOPENTENYL-DIPHOSPHATE DELTA-ISOMERASE"/>
    <property type="match status" value="1"/>
</dbReference>
<comment type="caution">
    <text evidence="13">The sequence shown here is derived from an EMBL/GenBank/DDBJ whole genome shotgun (WGS) entry which is preliminary data.</text>
</comment>
<dbReference type="PANTHER" id="PTHR10885:SF0">
    <property type="entry name" value="ISOPENTENYL-DIPHOSPHATE DELTA-ISOMERASE"/>
    <property type="match status" value="1"/>
</dbReference>
<dbReference type="InterPro" id="IPR015797">
    <property type="entry name" value="NUDIX_hydrolase-like_dom_sf"/>
</dbReference>
<sequence length="189" mass="22018">MISPRAEEVVLVDEDNRVLGTMAKNVVHAATTPLHRGFSLFLFDRMGRLLLQQRSHTKKTWPLVWSNSLCGHPALDESNIDAAQRRLADELGMRATHVEEVAPYRYKFVRDGVMENEICPILVGFCDEEPKPNRDEVEAIRWIAWPEFLQEIKERPGSYSEWSEEETRILAARPRFQDMFAHREMYFDA</sequence>
<evidence type="ECO:0000256" key="8">
    <source>
        <dbReference type="ARBA" id="ARBA00023229"/>
    </source>
</evidence>
<name>A0A1F6CUV4_9BACT</name>
<evidence type="ECO:0000313" key="14">
    <source>
        <dbReference type="Proteomes" id="UP000176863"/>
    </source>
</evidence>
<dbReference type="Gene3D" id="3.90.79.10">
    <property type="entry name" value="Nucleoside Triphosphate Pyrophosphohydrolase"/>
    <property type="match status" value="1"/>
</dbReference>
<dbReference type="Proteomes" id="UP000176863">
    <property type="component" value="Unassembled WGS sequence"/>
</dbReference>
<dbReference type="GO" id="GO:0008299">
    <property type="term" value="P:isoprenoid biosynthetic process"/>
    <property type="evidence" value="ECO:0007669"/>
    <property type="project" value="UniProtKB-UniRule"/>
</dbReference>
<keyword evidence="8" id="KW-0414">Isoprene biosynthesis</keyword>
<evidence type="ECO:0000256" key="6">
    <source>
        <dbReference type="ARBA" id="ARBA00022842"/>
    </source>
</evidence>
<evidence type="ECO:0000256" key="11">
    <source>
        <dbReference type="PIRSR" id="PIRSR018427-1"/>
    </source>
</evidence>
<comment type="pathway">
    <text evidence="1">Isoprenoid biosynthesis; dimethylallyl diphosphate biosynthesis; dimethylallyl diphosphate from isopentenyl diphosphate: step 1/1.</text>
</comment>
<feature type="active site" evidence="11">
    <location>
        <position position="70"/>
    </location>
</feature>
<evidence type="ECO:0000256" key="7">
    <source>
        <dbReference type="ARBA" id="ARBA00023211"/>
    </source>
</evidence>
<dbReference type="PROSITE" id="PS51462">
    <property type="entry name" value="NUDIX"/>
    <property type="match status" value="1"/>
</dbReference>
<evidence type="ECO:0000256" key="1">
    <source>
        <dbReference type="ARBA" id="ARBA00004826"/>
    </source>
</evidence>
<dbReference type="GO" id="GO:0050992">
    <property type="term" value="P:dimethylallyl diphosphate biosynthetic process"/>
    <property type="evidence" value="ECO:0007669"/>
    <property type="project" value="UniProtKB-UniPathway"/>
</dbReference>
<dbReference type="InterPro" id="IPR000086">
    <property type="entry name" value="NUDIX_hydrolase_dom"/>
</dbReference>
<dbReference type="EC" id="5.3.3.2" evidence="3 10"/>
<evidence type="ECO:0000313" key="13">
    <source>
        <dbReference type="EMBL" id="OGG52944.1"/>
    </source>
</evidence>
<feature type="domain" description="Nudix hydrolase" evidence="12">
    <location>
        <begin position="33"/>
        <end position="165"/>
    </location>
</feature>
<dbReference type="NCBIfam" id="TIGR02150">
    <property type="entry name" value="IPP_isom_1"/>
    <property type="match status" value="1"/>
</dbReference>
<reference evidence="13 14" key="1">
    <citation type="journal article" date="2016" name="Nat. Commun.">
        <title>Thousands of microbial genomes shed light on interconnected biogeochemical processes in an aquifer system.</title>
        <authorList>
            <person name="Anantharaman K."/>
            <person name="Brown C.T."/>
            <person name="Hug L.A."/>
            <person name="Sharon I."/>
            <person name="Castelle C.J."/>
            <person name="Probst A.J."/>
            <person name="Thomas B.C."/>
            <person name="Singh A."/>
            <person name="Wilkins M.J."/>
            <person name="Karaoz U."/>
            <person name="Brodie E.L."/>
            <person name="Williams K.H."/>
            <person name="Hubbard S.S."/>
            <person name="Banfield J.F."/>
        </authorList>
    </citation>
    <scope>NUCLEOTIDE SEQUENCE [LARGE SCALE GENOMIC DNA]</scope>
</reference>
<keyword evidence="4" id="KW-0963">Cytoplasm</keyword>
<dbReference type="InterPro" id="IPR056375">
    <property type="entry name" value="Idi_bact"/>
</dbReference>
<evidence type="ECO:0000256" key="2">
    <source>
        <dbReference type="ARBA" id="ARBA00007579"/>
    </source>
</evidence>
<evidence type="ECO:0000259" key="12">
    <source>
        <dbReference type="PROSITE" id="PS51462"/>
    </source>
</evidence>
<comment type="similarity">
    <text evidence="2">Belongs to the IPP isomerase type 1 family.</text>
</comment>
<dbReference type="UniPathway" id="UPA00059">
    <property type="reaction ID" value="UER00104"/>
</dbReference>
<keyword evidence="7" id="KW-0464">Manganese</keyword>
<evidence type="ECO:0000256" key="5">
    <source>
        <dbReference type="ARBA" id="ARBA00022723"/>
    </source>
</evidence>
<keyword evidence="9 13" id="KW-0413">Isomerase</keyword>
<dbReference type="NCBIfam" id="NF002995">
    <property type="entry name" value="PRK03759.1"/>
    <property type="match status" value="1"/>
</dbReference>
<dbReference type="CDD" id="cd02885">
    <property type="entry name" value="NUDIX_IPP_Isomerase"/>
    <property type="match status" value="1"/>
</dbReference>